<evidence type="ECO:0000313" key="4">
    <source>
        <dbReference type="EMBL" id="SEW53156.1"/>
    </source>
</evidence>
<keyword evidence="1" id="KW-0812">Transmembrane</keyword>
<proteinExistence type="predicted"/>
<dbReference type="STRING" id="29529.SAMN04488122_5355"/>
<evidence type="ECO:0000256" key="1">
    <source>
        <dbReference type="SAM" id="Phobius"/>
    </source>
</evidence>
<dbReference type="InterPro" id="IPR056491">
    <property type="entry name" value="DUF6688_C"/>
</dbReference>
<feature type="domain" description="DUF6688" evidence="3">
    <location>
        <begin position="247"/>
        <end position="356"/>
    </location>
</feature>
<sequence length="357" mass="41180">MGFLVLLFVILLVFGIMSLSKIKGIVPTREIIFAAVYVLSFGLFVLGMMLHDQEYTHAIDPIDVCYIPFGGRHIISLFVYFLLYHIAVLFIWIKGRKLPPLTLVLMLVFLMLGMVINLFVLAQVIFHDTTSIDMYKGNDGTFLFIATPLLSLVIGISLLLKIIKAEHTAARDRVFKNAFLQRCNSYLAKKFDETTWALILLLPVFIVITLILVLFGQDYNSLVKVFTDTTTWTFSQKMHPPVLEHRGHYLCTVAAKGHPRIVKPLKIGHRHGHPIIVNRQLQIANAFEELIQDISPRGHRFIRHNYDKYGYNLSLKINTERASNITYLLMRPLEWFFLVTLYLFCVQPEVKIKKQYH</sequence>
<dbReference type="RefSeq" id="WP_089900259.1">
    <property type="nucleotide sequence ID" value="NZ_FOJG01000002.1"/>
</dbReference>
<evidence type="ECO:0000259" key="3">
    <source>
        <dbReference type="Pfam" id="PF23543"/>
    </source>
</evidence>
<feature type="domain" description="DUF6688" evidence="2">
    <location>
        <begin position="9"/>
        <end position="241"/>
    </location>
</feature>
<reference evidence="5" key="1">
    <citation type="submission" date="2016-10" db="EMBL/GenBank/DDBJ databases">
        <authorList>
            <person name="Varghese N."/>
            <person name="Submissions S."/>
        </authorList>
    </citation>
    <scope>NUCLEOTIDE SEQUENCE [LARGE SCALE GENOMIC DNA]</scope>
    <source>
        <strain evidence="5">DSM 3695</strain>
    </source>
</reference>
<dbReference type="OrthoDB" id="748630at2"/>
<gene>
    <name evidence="4" type="ORF">SAMN04488122_5355</name>
</gene>
<keyword evidence="1" id="KW-1133">Transmembrane helix</keyword>
<dbReference type="Pfam" id="PF23543">
    <property type="entry name" value="DUF6688_C"/>
    <property type="match status" value="1"/>
</dbReference>
<feature type="transmembrane region" description="Helical" evidence="1">
    <location>
        <begin position="70"/>
        <end position="93"/>
    </location>
</feature>
<feature type="transmembrane region" description="Helical" evidence="1">
    <location>
        <begin position="6"/>
        <end position="24"/>
    </location>
</feature>
<feature type="transmembrane region" description="Helical" evidence="1">
    <location>
        <begin position="196"/>
        <end position="216"/>
    </location>
</feature>
<feature type="transmembrane region" description="Helical" evidence="1">
    <location>
        <begin position="31"/>
        <end position="50"/>
    </location>
</feature>
<dbReference type="InterPro" id="IPR046510">
    <property type="entry name" value="DUF6688_N"/>
</dbReference>
<dbReference type="AlphaFoldDB" id="A0A1I0SA41"/>
<feature type="transmembrane region" description="Helical" evidence="1">
    <location>
        <begin position="142"/>
        <end position="163"/>
    </location>
</feature>
<evidence type="ECO:0000259" key="2">
    <source>
        <dbReference type="Pfam" id="PF20394"/>
    </source>
</evidence>
<dbReference type="Pfam" id="PF20394">
    <property type="entry name" value="DUF6688"/>
    <property type="match status" value="1"/>
</dbReference>
<feature type="transmembrane region" description="Helical" evidence="1">
    <location>
        <begin position="100"/>
        <end position="122"/>
    </location>
</feature>
<accession>A0A1I0SA41</accession>
<evidence type="ECO:0000313" key="5">
    <source>
        <dbReference type="Proteomes" id="UP000199310"/>
    </source>
</evidence>
<dbReference type="Proteomes" id="UP000199310">
    <property type="component" value="Unassembled WGS sequence"/>
</dbReference>
<keyword evidence="1" id="KW-0472">Membrane</keyword>
<name>A0A1I0SA41_9BACT</name>
<protein>
    <submittedName>
        <fullName evidence="4">Uncharacterized protein</fullName>
    </submittedName>
</protein>
<organism evidence="4 5">
    <name type="scientific">Chitinophaga arvensicola</name>
    <dbReference type="NCBI Taxonomy" id="29529"/>
    <lineage>
        <taxon>Bacteria</taxon>
        <taxon>Pseudomonadati</taxon>
        <taxon>Bacteroidota</taxon>
        <taxon>Chitinophagia</taxon>
        <taxon>Chitinophagales</taxon>
        <taxon>Chitinophagaceae</taxon>
        <taxon>Chitinophaga</taxon>
    </lineage>
</organism>
<dbReference type="EMBL" id="FOJG01000002">
    <property type="protein sequence ID" value="SEW53156.1"/>
    <property type="molecule type" value="Genomic_DNA"/>
</dbReference>
<keyword evidence="5" id="KW-1185">Reference proteome</keyword>